<organism evidence="2">
    <name type="scientific">Tanacetum cinerariifolium</name>
    <name type="common">Dalmatian daisy</name>
    <name type="synonym">Chrysanthemum cinerariifolium</name>
    <dbReference type="NCBI Taxonomy" id="118510"/>
    <lineage>
        <taxon>Eukaryota</taxon>
        <taxon>Viridiplantae</taxon>
        <taxon>Streptophyta</taxon>
        <taxon>Embryophyta</taxon>
        <taxon>Tracheophyta</taxon>
        <taxon>Spermatophyta</taxon>
        <taxon>Magnoliopsida</taxon>
        <taxon>eudicotyledons</taxon>
        <taxon>Gunneridae</taxon>
        <taxon>Pentapetalae</taxon>
        <taxon>asterids</taxon>
        <taxon>campanulids</taxon>
        <taxon>Asterales</taxon>
        <taxon>Asteraceae</taxon>
        <taxon>Asteroideae</taxon>
        <taxon>Anthemideae</taxon>
        <taxon>Anthemidinae</taxon>
        <taxon>Tanacetum</taxon>
    </lineage>
</organism>
<sequence length="278" mass="31776">MDLLGAILAYLKEDGSKYRLIFVLDRKELTMTLHDFRTIFQLHQATDNNHERFVVAPKFLKMAPFFLNDLGFTLELRSPSNFKTTGLVQPWIAKWQWWGWNKLMGCEFIVSCSCRNALLTRTSINTNSLSQIHKARCKNKAGVGIKILSWMITDEMKLTENYRMYAKDFGVDVPTTQSQSIESTQGMHRKTSASRSPNLSVDEGESKKVNEHLLAEEIEKMEEGTENEDIDEPVSCIPNSQNDSDTRLDPRSYKESSEVETTVDVQPVNVVKEDKDLA</sequence>
<gene>
    <name evidence="2" type="ORF">Tci_010248</name>
</gene>
<accession>A0A6L2JN98</accession>
<protein>
    <submittedName>
        <fullName evidence="2">Uncharacterized protein</fullName>
    </submittedName>
</protein>
<name>A0A6L2JN98_TANCI</name>
<comment type="caution">
    <text evidence="2">The sequence shown here is derived from an EMBL/GenBank/DDBJ whole genome shotgun (WGS) entry which is preliminary data.</text>
</comment>
<proteinExistence type="predicted"/>
<feature type="compositionally biased region" description="Polar residues" evidence="1">
    <location>
        <begin position="176"/>
        <end position="186"/>
    </location>
</feature>
<reference evidence="2" key="1">
    <citation type="journal article" date="2019" name="Sci. Rep.">
        <title>Draft genome of Tanacetum cinerariifolium, the natural source of mosquito coil.</title>
        <authorList>
            <person name="Yamashiro T."/>
            <person name="Shiraishi A."/>
            <person name="Satake H."/>
            <person name="Nakayama K."/>
        </authorList>
    </citation>
    <scope>NUCLEOTIDE SEQUENCE</scope>
</reference>
<feature type="region of interest" description="Disordered" evidence="1">
    <location>
        <begin position="176"/>
        <end position="206"/>
    </location>
</feature>
<feature type="region of interest" description="Disordered" evidence="1">
    <location>
        <begin position="221"/>
        <end position="278"/>
    </location>
</feature>
<evidence type="ECO:0000313" key="2">
    <source>
        <dbReference type="EMBL" id="GEU38270.1"/>
    </source>
</evidence>
<evidence type="ECO:0000256" key="1">
    <source>
        <dbReference type="SAM" id="MobiDB-lite"/>
    </source>
</evidence>
<feature type="compositionally biased region" description="Basic and acidic residues" evidence="1">
    <location>
        <begin position="244"/>
        <end position="257"/>
    </location>
</feature>
<dbReference type="EMBL" id="BKCJ010001032">
    <property type="protein sequence ID" value="GEU38270.1"/>
    <property type="molecule type" value="Genomic_DNA"/>
</dbReference>
<dbReference type="AlphaFoldDB" id="A0A6L2JN98"/>